<dbReference type="InterPro" id="IPR036163">
    <property type="entry name" value="HMA_dom_sf"/>
</dbReference>
<dbReference type="EMBL" id="LT906468">
    <property type="protein sequence ID" value="SNV53369.1"/>
    <property type="molecule type" value="Genomic_DNA"/>
</dbReference>
<dbReference type="Pfam" id="PF11827">
    <property type="entry name" value="DUF3347"/>
    <property type="match status" value="1"/>
</dbReference>
<feature type="domain" description="DUF3347" evidence="1">
    <location>
        <begin position="164"/>
        <end position="255"/>
    </location>
</feature>
<dbReference type="Proteomes" id="UP000215355">
    <property type="component" value="Chromosome 1"/>
</dbReference>
<dbReference type="InterPro" id="IPR021782">
    <property type="entry name" value="DUF3347"/>
</dbReference>
<organism evidence="2 3">
    <name type="scientific">Sphingobacterium mizutaii</name>
    <dbReference type="NCBI Taxonomy" id="1010"/>
    <lineage>
        <taxon>Bacteria</taxon>
        <taxon>Pseudomonadati</taxon>
        <taxon>Bacteroidota</taxon>
        <taxon>Sphingobacteriia</taxon>
        <taxon>Sphingobacteriales</taxon>
        <taxon>Sphingobacteriaceae</taxon>
        <taxon>Sphingobacterium</taxon>
    </lineage>
</organism>
<dbReference type="KEGG" id="smiz:4412673_02865"/>
<accession>A0AAJ4XDX4</accession>
<dbReference type="SUPFAM" id="SSF55008">
    <property type="entry name" value="HMA, heavy metal-associated domain"/>
    <property type="match status" value="1"/>
</dbReference>
<evidence type="ECO:0000259" key="1">
    <source>
        <dbReference type="Pfam" id="PF11827"/>
    </source>
</evidence>
<evidence type="ECO:0000313" key="3">
    <source>
        <dbReference type="Proteomes" id="UP000215355"/>
    </source>
</evidence>
<evidence type="ECO:0000313" key="2">
    <source>
        <dbReference type="EMBL" id="SNV53369.1"/>
    </source>
</evidence>
<reference evidence="2 3" key="1">
    <citation type="submission" date="2017-06" db="EMBL/GenBank/DDBJ databases">
        <authorList>
            <consortium name="Pathogen Informatics"/>
        </authorList>
    </citation>
    <scope>NUCLEOTIDE SEQUENCE [LARGE SCALE GENOMIC DNA]</scope>
    <source>
        <strain evidence="2 3">NCTC12149</strain>
    </source>
</reference>
<dbReference type="AlphaFoldDB" id="A0AAJ4XDX4"/>
<dbReference type="Gene3D" id="3.30.70.100">
    <property type="match status" value="1"/>
</dbReference>
<protein>
    <submittedName>
        <fullName evidence="2">Mercuric transport protein periplasmic component</fullName>
    </submittedName>
</protein>
<name>A0AAJ4XDX4_9SPHI</name>
<sequence>MAGLRLPGYLYVLKFLKMKKISLILGLILGLGINASIAQINNAKTVSVAVNGNCGMCKKTIESNGSEGKISKVSWDSKQKQAEITFDTTKTSEEAVLKKIAQAGYDNAQFRAPDDVYANLHECCRYDRSHEIKGGPHAQMNHNDMPKAAAQHDDAEQAKGLAPVFQSYLGLKDALVGSDQKKAALAAEKLGQSIQKVDMKSLADAEHTQWMKLKGSLEKASESIAKDSKLDGQRNTFMGLSNHMYELAKTSKSSQGLYWQYCPMANNNKGAHWLSKEEAIKNPYYGSKMMSCGEVKEKI</sequence>
<dbReference type="GO" id="GO:0046872">
    <property type="term" value="F:metal ion binding"/>
    <property type="evidence" value="ECO:0007669"/>
    <property type="project" value="InterPro"/>
</dbReference>
<gene>
    <name evidence="2" type="ORF">SAMEA4412673_02865</name>
</gene>
<proteinExistence type="predicted"/>